<gene>
    <name evidence="1" type="primary">argC_42</name>
    <name evidence="1" type="ORF">SDC9_201295</name>
</gene>
<keyword evidence="1" id="KW-0560">Oxidoreductase</keyword>
<name>A0A645IQK3_9ZZZZ</name>
<organism evidence="1">
    <name type="scientific">bioreactor metagenome</name>
    <dbReference type="NCBI Taxonomy" id="1076179"/>
    <lineage>
        <taxon>unclassified sequences</taxon>
        <taxon>metagenomes</taxon>
        <taxon>ecological metagenomes</taxon>
    </lineage>
</organism>
<comment type="caution">
    <text evidence="1">The sequence shown here is derived from an EMBL/GenBank/DDBJ whole genome shotgun (WGS) entry which is preliminary data.</text>
</comment>
<sequence>MKYCEAPQQDGFLSAGALSGRDDMQVTVQGSEERLLLVAQYDNLGKGASGAAVECMNLRLGLPATTGLKL</sequence>
<dbReference type="GO" id="GO:0003942">
    <property type="term" value="F:N-acetyl-gamma-glutamyl-phosphate reductase activity"/>
    <property type="evidence" value="ECO:0007669"/>
    <property type="project" value="UniProtKB-EC"/>
</dbReference>
<dbReference type="EC" id="1.2.1.38" evidence="1"/>
<accession>A0A645IQK3</accession>
<evidence type="ECO:0000313" key="1">
    <source>
        <dbReference type="EMBL" id="MPN53631.1"/>
    </source>
</evidence>
<protein>
    <submittedName>
        <fullName evidence="1">N-acetyl-gamma-glutamyl-phosphate reductase</fullName>
        <ecNumber evidence="1">1.2.1.38</ecNumber>
    </submittedName>
</protein>
<proteinExistence type="predicted"/>
<reference evidence="1" key="1">
    <citation type="submission" date="2019-08" db="EMBL/GenBank/DDBJ databases">
        <authorList>
            <person name="Kucharzyk K."/>
            <person name="Murdoch R.W."/>
            <person name="Higgins S."/>
            <person name="Loffler F."/>
        </authorList>
    </citation>
    <scope>NUCLEOTIDE SEQUENCE</scope>
</reference>
<dbReference type="EMBL" id="VSSQ01120945">
    <property type="protein sequence ID" value="MPN53631.1"/>
    <property type="molecule type" value="Genomic_DNA"/>
</dbReference>
<dbReference type="AlphaFoldDB" id="A0A645IQK3"/>